<keyword evidence="13" id="KW-1185">Reference proteome</keyword>
<feature type="transmembrane region" description="Helical" evidence="10">
    <location>
        <begin position="252"/>
        <end position="274"/>
    </location>
</feature>
<dbReference type="Gene3D" id="3.30.565.10">
    <property type="entry name" value="Histidine kinase-like ATPase, C-terminal domain"/>
    <property type="match status" value="1"/>
</dbReference>
<evidence type="ECO:0000256" key="3">
    <source>
        <dbReference type="ARBA" id="ARBA00022553"/>
    </source>
</evidence>
<organism evidence="12 13">
    <name type="scientific">Humidesulfovibrio mexicanus</name>
    <dbReference type="NCBI Taxonomy" id="147047"/>
    <lineage>
        <taxon>Bacteria</taxon>
        <taxon>Pseudomonadati</taxon>
        <taxon>Thermodesulfobacteriota</taxon>
        <taxon>Desulfovibrionia</taxon>
        <taxon>Desulfovibrionales</taxon>
        <taxon>Desulfovibrionaceae</taxon>
        <taxon>Humidesulfovibrio</taxon>
    </lineage>
</organism>
<evidence type="ECO:0000256" key="9">
    <source>
        <dbReference type="SAM" id="MobiDB-lite"/>
    </source>
</evidence>
<keyword evidence="8" id="KW-0902">Two-component regulatory system</keyword>
<dbReference type="AlphaFoldDB" id="A0A238YWI6"/>
<reference evidence="12 13" key="1">
    <citation type="submission" date="2017-06" db="EMBL/GenBank/DDBJ databases">
        <authorList>
            <person name="Kim H.J."/>
            <person name="Triplett B.A."/>
        </authorList>
    </citation>
    <scope>NUCLEOTIDE SEQUENCE [LARGE SCALE GENOMIC DNA]</scope>
    <source>
        <strain evidence="12 13">DSM 13116</strain>
    </source>
</reference>
<dbReference type="SMART" id="SM00387">
    <property type="entry name" value="HATPase_c"/>
    <property type="match status" value="1"/>
</dbReference>
<evidence type="ECO:0000256" key="8">
    <source>
        <dbReference type="ARBA" id="ARBA00023012"/>
    </source>
</evidence>
<sequence length="650" mass="70896">MELRTFNRDKGPIILAVFALLAVGLGSMFLTLQSIRRQRDLVDQHMQLAGGAVVHGVEANLMRVMSSLRRSPDAASKFFPTIHELFREMTSSGDVVFIGIFDEDGHLVASSSESEAPHDLILPEEIIAALEVQGRWSGALVYRDKPAIFSAIRARASLSVLCEGARLGFPCPPEQLFPLRDDAQGGPRQGKGTTTEQRQPPPLDPEDDPEDMPGSPSVPGIHRSPEVPSMFLVAGLNPQRHLDQFQAYRRAALLQAGYVFGAASLLWVLAFAYLRRREQALKAARLERFQSKLLDNMPDGLVTLGPDGSILSANGSAARLLLADSAADSAPPRLIGRNWAEFPFAGLAAGAEGARPYQWRQFEHAGRVLEILCLPLQADASSAGAGGERMVLLRDRTRIKTLEDDLAEAKRLATIGSLAAGVAHEIRNPLSSLRGFAQLFATKLKGQEPLASYAATMVQEADRLNRVVTDLLFLARPRDLAPAEVDLRRLAESLRGLLRFDLEHRGVTPELDLQVDTVYADEDALKQCLLNLLVNALDALSQTEGTERRITISSRRSDPGQEPSGVWITVADTGAGMDETVREKAFEPFFTDKKQGTGLGLAIVQGIMRGHRGRAVIDSEPGQGTALRLFFPDPEGRHGHGDESNEQTEQ</sequence>
<dbReference type="Pfam" id="PF00512">
    <property type="entry name" value="HisKA"/>
    <property type="match status" value="1"/>
</dbReference>
<dbReference type="RefSeq" id="WP_089272410.1">
    <property type="nucleotide sequence ID" value="NZ_FZOC01000002.1"/>
</dbReference>
<keyword evidence="3" id="KW-0597">Phosphoprotein</keyword>
<evidence type="ECO:0000256" key="10">
    <source>
        <dbReference type="SAM" id="Phobius"/>
    </source>
</evidence>
<keyword evidence="10" id="KW-0472">Membrane</keyword>
<evidence type="ECO:0000256" key="7">
    <source>
        <dbReference type="ARBA" id="ARBA00022840"/>
    </source>
</evidence>
<dbReference type="Gene3D" id="3.30.450.20">
    <property type="entry name" value="PAS domain"/>
    <property type="match status" value="1"/>
</dbReference>
<feature type="domain" description="Histidine kinase" evidence="11">
    <location>
        <begin position="421"/>
        <end position="635"/>
    </location>
</feature>
<keyword evidence="10" id="KW-1133">Transmembrane helix</keyword>
<dbReference type="EC" id="2.7.13.3" evidence="2"/>
<dbReference type="SUPFAM" id="SSF47384">
    <property type="entry name" value="Homodimeric domain of signal transducing histidine kinase"/>
    <property type="match status" value="1"/>
</dbReference>
<dbReference type="SMART" id="SM00388">
    <property type="entry name" value="HisKA"/>
    <property type="match status" value="1"/>
</dbReference>
<keyword evidence="5" id="KW-0547">Nucleotide-binding</keyword>
<dbReference type="Gene3D" id="1.10.287.130">
    <property type="match status" value="1"/>
</dbReference>
<keyword evidence="10" id="KW-0812">Transmembrane</keyword>
<dbReference type="PRINTS" id="PR00344">
    <property type="entry name" value="BCTRLSENSOR"/>
</dbReference>
<evidence type="ECO:0000259" key="11">
    <source>
        <dbReference type="PROSITE" id="PS50109"/>
    </source>
</evidence>
<dbReference type="PANTHER" id="PTHR43065:SF10">
    <property type="entry name" value="PEROXIDE STRESS-ACTIVATED HISTIDINE KINASE MAK3"/>
    <property type="match status" value="1"/>
</dbReference>
<dbReference type="GO" id="GO:0000155">
    <property type="term" value="F:phosphorelay sensor kinase activity"/>
    <property type="evidence" value="ECO:0007669"/>
    <property type="project" value="InterPro"/>
</dbReference>
<feature type="compositionally biased region" description="Basic and acidic residues" evidence="9">
    <location>
        <begin position="634"/>
        <end position="643"/>
    </location>
</feature>
<dbReference type="InterPro" id="IPR004358">
    <property type="entry name" value="Sig_transdc_His_kin-like_C"/>
</dbReference>
<dbReference type="OrthoDB" id="9773941at2"/>
<evidence type="ECO:0000313" key="13">
    <source>
        <dbReference type="Proteomes" id="UP000198324"/>
    </source>
</evidence>
<dbReference type="SUPFAM" id="SSF55785">
    <property type="entry name" value="PYP-like sensor domain (PAS domain)"/>
    <property type="match status" value="1"/>
</dbReference>
<dbReference type="InterPro" id="IPR036097">
    <property type="entry name" value="HisK_dim/P_sf"/>
</dbReference>
<evidence type="ECO:0000256" key="5">
    <source>
        <dbReference type="ARBA" id="ARBA00022741"/>
    </source>
</evidence>
<keyword evidence="7" id="KW-0067">ATP-binding</keyword>
<proteinExistence type="predicted"/>
<dbReference type="PANTHER" id="PTHR43065">
    <property type="entry name" value="SENSOR HISTIDINE KINASE"/>
    <property type="match status" value="1"/>
</dbReference>
<dbReference type="InterPro" id="IPR003594">
    <property type="entry name" value="HATPase_dom"/>
</dbReference>
<feature type="transmembrane region" description="Helical" evidence="10">
    <location>
        <begin position="12"/>
        <end position="32"/>
    </location>
</feature>
<dbReference type="Pfam" id="PF02518">
    <property type="entry name" value="HATPase_c"/>
    <property type="match status" value="1"/>
</dbReference>
<dbReference type="SUPFAM" id="SSF55874">
    <property type="entry name" value="ATPase domain of HSP90 chaperone/DNA topoisomerase II/histidine kinase"/>
    <property type="match status" value="1"/>
</dbReference>
<name>A0A238YWI6_9BACT</name>
<dbReference type="Proteomes" id="UP000198324">
    <property type="component" value="Unassembled WGS sequence"/>
</dbReference>
<accession>A0A238YWI6</accession>
<dbReference type="InterPro" id="IPR005467">
    <property type="entry name" value="His_kinase_dom"/>
</dbReference>
<comment type="catalytic activity">
    <reaction evidence="1">
        <text>ATP + protein L-histidine = ADP + protein N-phospho-L-histidine.</text>
        <dbReference type="EC" id="2.7.13.3"/>
    </reaction>
</comment>
<dbReference type="CDD" id="cd00082">
    <property type="entry name" value="HisKA"/>
    <property type="match status" value="1"/>
</dbReference>
<dbReference type="GO" id="GO:0005524">
    <property type="term" value="F:ATP binding"/>
    <property type="evidence" value="ECO:0007669"/>
    <property type="project" value="UniProtKB-KW"/>
</dbReference>
<evidence type="ECO:0000256" key="2">
    <source>
        <dbReference type="ARBA" id="ARBA00012438"/>
    </source>
</evidence>
<dbReference type="InterPro" id="IPR003661">
    <property type="entry name" value="HisK_dim/P_dom"/>
</dbReference>
<protein>
    <recommendedName>
        <fullName evidence="2">histidine kinase</fullName>
        <ecNumber evidence="2">2.7.13.3</ecNumber>
    </recommendedName>
</protein>
<keyword evidence="6 12" id="KW-0418">Kinase</keyword>
<keyword evidence="4" id="KW-0808">Transferase</keyword>
<evidence type="ECO:0000256" key="4">
    <source>
        <dbReference type="ARBA" id="ARBA00022679"/>
    </source>
</evidence>
<evidence type="ECO:0000256" key="6">
    <source>
        <dbReference type="ARBA" id="ARBA00022777"/>
    </source>
</evidence>
<dbReference type="EMBL" id="FZOC01000002">
    <property type="protein sequence ID" value="SNR74994.1"/>
    <property type="molecule type" value="Genomic_DNA"/>
</dbReference>
<gene>
    <name evidence="12" type="ORF">SAMN04488503_1020</name>
</gene>
<dbReference type="InterPro" id="IPR036890">
    <property type="entry name" value="HATPase_C_sf"/>
</dbReference>
<evidence type="ECO:0000313" key="12">
    <source>
        <dbReference type="EMBL" id="SNR74994.1"/>
    </source>
</evidence>
<feature type="region of interest" description="Disordered" evidence="9">
    <location>
        <begin position="176"/>
        <end position="221"/>
    </location>
</feature>
<feature type="region of interest" description="Disordered" evidence="9">
    <location>
        <begin position="631"/>
        <end position="650"/>
    </location>
</feature>
<dbReference type="PROSITE" id="PS50109">
    <property type="entry name" value="HIS_KIN"/>
    <property type="match status" value="1"/>
</dbReference>
<evidence type="ECO:0000256" key="1">
    <source>
        <dbReference type="ARBA" id="ARBA00000085"/>
    </source>
</evidence>
<dbReference type="InterPro" id="IPR035965">
    <property type="entry name" value="PAS-like_dom_sf"/>
</dbReference>